<dbReference type="EMBL" id="FMJE01000005">
    <property type="protein sequence ID" value="SCM82368.1"/>
    <property type="molecule type" value="Genomic_DNA"/>
</dbReference>
<proteinExistence type="predicted"/>
<accession>A0A212LXV9</accession>
<reference evidence="1" key="1">
    <citation type="submission" date="2016-08" db="EMBL/GenBank/DDBJ databases">
        <authorList>
            <person name="Seilhamer J.J."/>
        </authorList>
    </citation>
    <scope>NUCLEOTIDE SEQUENCE</scope>
    <source>
        <strain evidence="1">86</strain>
    </source>
</reference>
<name>A0A212LXV9_9FIRM</name>
<dbReference type="RefSeq" id="WP_288185047.1">
    <property type="nucleotide sequence ID" value="NZ_LT608335.1"/>
</dbReference>
<sequence>MCEGYAVNTSFAGERCAIRGLNKAELIQAVSKLAGLLTFLFIGQYAKRVSLTNIDTVKEYKLP</sequence>
<gene>
    <name evidence="1" type="ORF">KL86SPO_50139</name>
</gene>
<organism evidence="1">
    <name type="scientific">uncultured Sporomusa sp</name>
    <dbReference type="NCBI Taxonomy" id="307249"/>
    <lineage>
        <taxon>Bacteria</taxon>
        <taxon>Bacillati</taxon>
        <taxon>Bacillota</taxon>
        <taxon>Negativicutes</taxon>
        <taxon>Selenomonadales</taxon>
        <taxon>Sporomusaceae</taxon>
        <taxon>Sporomusa</taxon>
        <taxon>environmental samples</taxon>
    </lineage>
</organism>
<protein>
    <submittedName>
        <fullName evidence="1">Uncharacterized protein</fullName>
    </submittedName>
</protein>
<evidence type="ECO:0000313" key="1">
    <source>
        <dbReference type="EMBL" id="SCM82368.1"/>
    </source>
</evidence>
<dbReference type="AlphaFoldDB" id="A0A212LXV9"/>